<name>A0A9X8R2A2_9BACI</name>
<dbReference type="EMBL" id="FTMX01000001">
    <property type="protein sequence ID" value="SIQ10263.1"/>
    <property type="molecule type" value="Genomic_DNA"/>
</dbReference>
<evidence type="ECO:0000313" key="2">
    <source>
        <dbReference type="EMBL" id="SIQ10263.1"/>
    </source>
</evidence>
<sequence length="48" mass="5525">MINGTLPPECKIRLKMVYREFFLFVSFLLVDGEILRNTLLPMRPVVGG</sequence>
<keyword evidence="1" id="KW-1133">Transmembrane helix</keyword>
<accession>A0A9X8R2A2</accession>
<evidence type="ECO:0000256" key="1">
    <source>
        <dbReference type="SAM" id="Phobius"/>
    </source>
</evidence>
<proteinExistence type="predicted"/>
<protein>
    <submittedName>
        <fullName evidence="2">Uncharacterized protein</fullName>
    </submittedName>
</protein>
<keyword evidence="1" id="KW-0472">Membrane</keyword>
<feature type="transmembrane region" description="Helical" evidence="1">
    <location>
        <begin position="21"/>
        <end position="39"/>
    </location>
</feature>
<dbReference type="AlphaFoldDB" id="A0A9X8R2A2"/>
<organism evidence="2 3">
    <name type="scientific">Peribacillus simplex</name>
    <dbReference type="NCBI Taxonomy" id="1478"/>
    <lineage>
        <taxon>Bacteria</taxon>
        <taxon>Bacillati</taxon>
        <taxon>Bacillota</taxon>
        <taxon>Bacilli</taxon>
        <taxon>Bacillales</taxon>
        <taxon>Bacillaceae</taxon>
        <taxon>Peribacillus</taxon>
    </lineage>
</organism>
<comment type="caution">
    <text evidence="2">The sequence shown here is derived from an EMBL/GenBank/DDBJ whole genome shotgun (WGS) entry which is preliminary data.</text>
</comment>
<evidence type="ECO:0000313" key="3">
    <source>
        <dbReference type="Proteomes" id="UP000185829"/>
    </source>
</evidence>
<dbReference type="Proteomes" id="UP000185829">
    <property type="component" value="Unassembled WGS sequence"/>
</dbReference>
<keyword evidence="1" id="KW-0812">Transmembrane</keyword>
<reference evidence="2 3" key="1">
    <citation type="submission" date="2017-01" db="EMBL/GenBank/DDBJ databases">
        <authorList>
            <person name="Varghese N."/>
            <person name="Submissions S."/>
        </authorList>
    </citation>
    <scope>NUCLEOTIDE SEQUENCE [LARGE SCALE GENOMIC DNA]</scope>
    <source>
        <strain evidence="2 3">RUG2-6</strain>
    </source>
</reference>
<gene>
    <name evidence="2" type="ORF">SAMN05878482_101349</name>
</gene>